<dbReference type="InterPro" id="IPR036390">
    <property type="entry name" value="WH_DNA-bd_sf"/>
</dbReference>
<dbReference type="GO" id="GO:0043138">
    <property type="term" value="F:3'-5' DNA helicase activity"/>
    <property type="evidence" value="ECO:0007669"/>
    <property type="project" value="UniProtKB-EC"/>
</dbReference>
<dbReference type="RefSeq" id="XP_046060965.1">
    <property type="nucleotide sequence ID" value="XM_046204975.1"/>
</dbReference>
<evidence type="ECO:0000256" key="9">
    <source>
        <dbReference type="ARBA" id="ARBA00034808"/>
    </source>
</evidence>
<dbReference type="InterPro" id="IPR004179">
    <property type="entry name" value="Sec63-dom"/>
</dbReference>
<comment type="catalytic activity">
    <reaction evidence="8">
        <text>Couples ATP hydrolysis with the unwinding of duplex DNA by translocating in the 3'-5' direction.</text>
        <dbReference type="EC" id="5.6.2.4"/>
    </reaction>
</comment>
<evidence type="ECO:0000256" key="5">
    <source>
        <dbReference type="ARBA" id="ARBA00022840"/>
    </source>
</evidence>
<keyword evidence="3" id="KW-0378">Hydrolase</keyword>
<keyword evidence="15" id="KW-1185">Reference proteome</keyword>
<dbReference type="Pfam" id="PF23445">
    <property type="entry name" value="WHD_SNRNP200"/>
    <property type="match status" value="1"/>
</dbReference>
<dbReference type="PROSITE" id="PS51194">
    <property type="entry name" value="HELICASE_CTER"/>
    <property type="match status" value="1"/>
</dbReference>
<dbReference type="PROSITE" id="PS51192">
    <property type="entry name" value="HELICASE_ATP_BIND_1"/>
    <property type="match status" value="1"/>
</dbReference>
<dbReference type="SUPFAM" id="SSF52540">
    <property type="entry name" value="P-loop containing nucleoside triphosphate hydrolases"/>
    <property type="match status" value="1"/>
</dbReference>
<evidence type="ECO:0000256" key="3">
    <source>
        <dbReference type="ARBA" id="ARBA00022801"/>
    </source>
</evidence>
<dbReference type="Pfam" id="PF00270">
    <property type="entry name" value="DEAD"/>
    <property type="match status" value="1"/>
</dbReference>
<evidence type="ECO:0000256" key="2">
    <source>
        <dbReference type="ARBA" id="ARBA00022741"/>
    </source>
</evidence>
<evidence type="ECO:0000313" key="14">
    <source>
        <dbReference type="EMBL" id="KAH3665761.1"/>
    </source>
</evidence>
<proteinExistence type="inferred from homology"/>
<dbReference type="InterPro" id="IPR001650">
    <property type="entry name" value="Helicase_C-like"/>
</dbReference>
<dbReference type="GO" id="GO:0003676">
    <property type="term" value="F:nucleic acid binding"/>
    <property type="evidence" value="ECO:0007669"/>
    <property type="project" value="InterPro"/>
</dbReference>
<sequence>MKDIRDLLKCKPNHSPNTNRRSPSPSHENLFQSTKNPPSYPIISTSEVGERYTPIFKFTHFNRMQSKAFPSLFQTADNCVISSPTGSGKTVLFEMAIIKLLSTSAKAKVLYLAPLKALCTERLSDWKSRLEPHGISVSLLTGDSSYHDFLKAKFSNIIISTPEKWDVLTRSENDTMARSVELLLVDEIHTIKEPRGATLEAVIARMKTLVANLRIVSLSATVPNIEDFSAWLAKPGATSATTLKFNSSYRAVALQKKVYGYKSRANSNEFQFEAYLNSKLVEIIKTHSNQKPVLVFCSTRNSAISTAKFLSSKSGTFIPRPAPICGRFQPGLSELINSGVAYHHGGLTLEERRTIESCFLSGTVRVICCTSTLAAGVNLPAYLVVIKGTNVWTNGSLKEYSELEILQMMGRAGRPQFGKEGSCVIMTKLDQKLKYEGLVNGTEEVESQLLHKLDEFLVAGVSLGHITNAASAINWIKSTFFYHRYIRNPYAYSEVIKFKLYKSTESLLESFLRSKMRELWNSRMIDIRDKDFVCTLYGTTMMKYYLNPKSIRELMKDANLDVEQLIDKISESPEFEEIELKSMEKQLFKLINLQPNIRFKTKAKPETSADKIKILLQAEPSGTEISNFQGSKTLAPGFNCDKVIVAKKSHRLLQAAIAIYQENKDLSSLESALYLERCLTSKAWESTYLELRQIEGVGLGGAQKLKENGIDNLSQASRLSREQFSQLKIRNAEKVFQSIKSFPDIILQSAGACIAVNGQQIQESIKISVLTKNTGYERSSLIYLLIKNMTSNNLIELRTFSTKYCKKIEYDLQTKAKRNDIIQITASFNDHVGSTKTTSIVCTETEEDSGFSDDDELEIMLMQREKRRHEGDICGTSKKSKRDTSQTIEEDLFTDVSNNNISFTSV</sequence>
<dbReference type="GO" id="GO:0051321">
    <property type="term" value="P:meiotic cell cycle"/>
    <property type="evidence" value="ECO:0007669"/>
    <property type="project" value="UniProtKB-KW"/>
</dbReference>
<accession>A0A9P8T4I3</accession>
<comment type="catalytic activity">
    <reaction evidence="10">
        <text>ATP + H2O = ADP + phosphate + H(+)</text>
        <dbReference type="Rhea" id="RHEA:13065"/>
        <dbReference type="ChEBI" id="CHEBI:15377"/>
        <dbReference type="ChEBI" id="CHEBI:15378"/>
        <dbReference type="ChEBI" id="CHEBI:30616"/>
        <dbReference type="ChEBI" id="CHEBI:43474"/>
        <dbReference type="ChEBI" id="CHEBI:456216"/>
        <dbReference type="EC" id="5.6.2.4"/>
    </reaction>
</comment>
<evidence type="ECO:0000256" key="10">
    <source>
        <dbReference type="ARBA" id="ARBA00048988"/>
    </source>
</evidence>
<feature type="domain" description="Helicase C-terminal" evidence="13">
    <location>
        <begin position="279"/>
        <end position="453"/>
    </location>
</feature>
<dbReference type="InterPro" id="IPR036388">
    <property type="entry name" value="WH-like_DNA-bd_sf"/>
</dbReference>
<dbReference type="InterPro" id="IPR011545">
    <property type="entry name" value="DEAD/DEAH_box_helicase_dom"/>
</dbReference>
<feature type="compositionally biased region" description="Low complexity" evidence="11">
    <location>
        <begin position="13"/>
        <end position="27"/>
    </location>
</feature>
<evidence type="ECO:0000256" key="11">
    <source>
        <dbReference type="SAM" id="MobiDB-lite"/>
    </source>
</evidence>
<dbReference type="CDD" id="cd18795">
    <property type="entry name" value="SF2_C_Ski2"/>
    <property type="match status" value="1"/>
</dbReference>
<dbReference type="Pfam" id="PF02889">
    <property type="entry name" value="Sec63"/>
    <property type="match status" value="1"/>
</dbReference>
<keyword evidence="7" id="KW-0469">Meiosis</keyword>
<dbReference type="PANTHER" id="PTHR47835:SF3">
    <property type="entry name" value="HELICASE FOR MEIOSIS 1"/>
    <property type="match status" value="1"/>
</dbReference>
<dbReference type="SMART" id="SM00973">
    <property type="entry name" value="Sec63"/>
    <property type="match status" value="1"/>
</dbReference>
<dbReference type="Gene3D" id="1.10.3380.10">
    <property type="entry name" value="Sec63 N-terminal domain-like domain"/>
    <property type="match status" value="1"/>
</dbReference>
<name>A0A9P8T4I3_9ASCO</name>
<dbReference type="OrthoDB" id="5575at2759"/>
<gene>
    <name evidence="14" type="ORF">OGAPHI_003949</name>
</gene>
<dbReference type="InterPro" id="IPR027417">
    <property type="entry name" value="P-loop_NTPase"/>
</dbReference>
<dbReference type="GeneID" id="70235914"/>
<dbReference type="InterPro" id="IPR052247">
    <property type="entry name" value="Meiotic_Crossover_Helicase"/>
</dbReference>
<comment type="caution">
    <text evidence="14">The sequence shown here is derived from an EMBL/GenBank/DDBJ whole genome shotgun (WGS) entry which is preliminary data.</text>
</comment>
<dbReference type="Gene3D" id="1.10.10.10">
    <property type="entry name" value="Winged helix-like DNA-binding domain superfamily/Winged helix DNA-binding domain"/>
    <property type="match status" value="1"/>
</dbReference>
<dbReference type="Pfam" id="PF00271">
    <property type="entry name" value="Helicase_C"/>
    <property type="match status" value="1"/>
</dbReference>
<dbReference type="SUPFAM" id="SSF158702">
    <property type="entry name" value="Sec63 N-terminal domain-like"/>
    <property type="match status" value="1"/>
</dbReference>
<organism evidence="14 15">
    <name type="scientific">Ogataea philodendri</name>
    <dbReference type="NCBI Taxonomy" id="1378263"/>
    <lineage>
        <taxon>Eukaryota</taxon>
        <taxon>Fungi</taxon>
        <taxon>Dikarya</taxon>
        <taxon>Ascomycota</taxon>
        <taxon>Saccharomycotina</taxon>
        <taxon>Pichiomycetes</taxon>
        <taxon>Pichiales</taxon>
        <taxon>Pichiaceae</taxon>
        <taxon>Ogataea</taxon>
    </lineage>
</organism>
<dbReference type="InterPro" id="IPR014001">
    <property type="entry name" value="Helicase_ATP-bd"/>
</dbReference>
<reference evidence="14" key="1">
    <citation type="journal article" date="2021" name="Open Biol.">
        <title>Shared evolutionary footprints suggest mitochondrial oxidative damage underlies multiple complex I losses in fungi.</title>
        <authorList>
            <person name="Schikora-Tamarit M.A."/>
            <person name="Marcet-Houben M."/>
            <person name="Nosek J."/>
            <person name="Gabaldon T."/>
        </authorList>
    </citation>
    <scope>NUCLEOTIDE SEQUENCE</scope>
    <source>
        <strain evidence="14">CBS6075</strain>
    </source>
</reference>
<dbReference type="GO" id="GO:0016787">
    <property type="term" value="F:hydrolase activity"/>
    <property type="evidence" value="ECO:0007669"/>
    <property type="project" value="UniProtKB-KW"/>
</dbReference>
<feature type="compositionally biased region" description="Polar residues" evidence="11">
    <location>
        <begin position="29"/>
        <end position="39"/>
    </location>
</feature>
<dbReference type="SUPFAM" id="SSF46785">
    <property type="entry name" value="Winged helix' DNA-binding domain"/>
    <property type="match status" value="1"/>
</dbReference>
<dbReference type="EMBL" id="JAEUBE010000295">
    <property type="protein sequence ID" value="KAH3665761.1"/>
    <property type="molecule type" value="Genomic_DNA"/>
</dbReference>
<evidence type="ECO:0000259" key="12">
    <source>
        <dbReference type="PROSITE" id="PS51192"/>
    </source>
</evidence>
<dbReference type="EC" id="5.6.2.4" evidence="9"/>
<evidence type="ECO:0000256" key="8">
    <source>
        <dbReference type="ARBA" id="ARBA00034617"/>
    </source>
</evidence>
<dbReference type="SMART" id="SM00490">
    <property type="entry name" value="HELICc"/>
    <property type="match status" value="1"/>
</dbReference>
<dbReference type="SMART" id="SM00487">
    <property type="entry name" value="DEXDc"/>
    <property type="match status" value="1"/>
</dbReference>
<keyword evidence="2" id="KW-0547">Nucleotide-binding</keyword>
<evidence type="ECO:0000256" key="1">
    <source>
        <dbReference type="ARBA" id="ARBA00010140"/>
    </source>
</evidence>
<evidence type="ECO:0000259" key="13">
    <source>
        <dbReference type="PROSITE" id="PS51194"/>
    </source>
</evidence>
<evidence type="ECO:0000256" key="4">
    <source>
        <dbReference type="ARBA" id="ARBA00022806"/>
    </source>
</evidence>
<dbReference type="GO" id="GO:0005524">
    <property type="term" value="F:ATP binding"/>
    <property type="evidence" value="ECO:0007669"/>
    <property type="project" value="UniProtKB-KW"/>
</dbReference>
<feature type="region of interest" description="Disordered" evidence="11">
    <location>
        <begin position="11"/>
        <end position="39"/>
    </location>
</feature>
<dbReference type="AlphaFoldDB" id="A0A9P8T4I3"/>
<dbReference type="Gene3D" id="3.40.50.300">
    <property type="entry name" value="P-loop containing nucleotide triphosphate hydrolases"/>
    <property type="match status" value="2"/>
</dbReference>
<dbReference type="Proteomes" id="UP000769157">
    <property type="component" value="Unassembled WGS sequence"/>
</dbReference>
<reference evidence="14" key="2">
    <citation type="submission" date="2021-01" db="EMBL/GenBank/DDBJ databases">
        <authorList>
            <person name="Schikora-Tamarit M.A."/>
        </authorList>
    </citation>
    <scope>NUCLEOTIDE SEQUENCE</scope>
    <source>
        <strain evidence="14">CBS6075</strain>
    </source>
</reference>
<protein>
    <recommendedName>
        <fullName evidence="9">DNA 3'-5' helicase</fullName>
        <ecNumber evidence="9">5.6.2.4</ecNumber>
    </recommendedName>
</protein>
<comment type="similarity">
    <text evidence="1">Belongs to the helicase family. SKI2 subfamily.</text>
</comment>
<keyword evidence="5" id="KW-0067">ATP-binding</keyword>
<evidence type="ECO:0000256" key="7">
    <source>
        <dbReference type="ARBA" id="ARBA00023254"/>
    </source>
</evidence>
<evidence type="ECO:0000313" key="15">
    <source>
        <dbReference type="Proteomes" id="UP000769157"/>
    </source>
</evidence>
<keyword evidence="4" id="KW-0347">Helicase</keyword>
<feature type="domain" description="Helicase ATP-binding" evidence="12">
    <location>
        <begin position="70"/>
        <end position="240"/>
    </location>
</feature>
<dbReference type="PANTHER" id="PTHR47835">
    <property type="entry name" value="HFM1, ATP DEPENDENT DNA HELICASE HOMOLOG"/>
    <property type="match status" value="1"/>
</dbReference>
<dbReference type="InterPro" id="IPR057842">
    <property type="entry name" value="WH_MER3"/>
</dbReference>
<evidence type="ECO:0000256" key="6">
    <source>
        <dbReference type="ARBA" id="ARBA00023235"/>
    </source>
</evidence>
<keyword evidence="6" id="KW-0413">Isomerase</keyword>